<dbReference type="WBParaSite" id="L893_g33416.t1">
    <property type="protein sequence ID" value="L893_g33416.t1"/>
    <property type="gene ID" value="L893_g33416"/>
</dbReference>
<proteinExistence type="predicted"/>
<dbReference type="Proteomes" id="UP000095287">
    <property type="component" value="Unplaced"/>
</dbReference>
<evidence type="ECO:0000313" key="1">
    <source>
        <dbReference type="Proteomes" id="UP000095287"/>
    </source>
</evidence>
<evidence type="ECO:0000313" key="2">
    <source>
        <dbReference type="WBParaSite" id="L893_g33416.t1"/>
    </source>
</evidence>
<organism evidence="1 2">
    <name type="scientific">Steinernema glaseri</name>
    <dbReference type="NCBI Taxonomy" id="37863"/>
    <lineage>
        <taxon>Eukaryota</taxon>
        <taxon>Metazoa</taxon>
        <taxon>Ecdysozoa</taxon>
        <taxon>Nematoda</taxon>
        <taxon>Chromadorea</taxon>
        <taxon>Rhabditida</taxon>
        <taxon>Tylenchina</taxon>
        <taxon>Panagrolaimomorpha</taxon>
        <taxon>Strongyloidoidea</taxon>
        <taxon>Steinernematidae</taxon>
        <taxon>Steinernema</taxon>
    </lineage>
</organism>
<accession>A0A1I8A673</accession>
<dbReference type="AlphaFoldDB" id="A0A1I8A673"/>
<name>A0A1I8A673_9BILA</name>
<keyword evidence="1" id="KW-1185">Reference proteome</keyword>
<reference evidence="2" key="1">
    <citation type="submission" date="2016-11" db="UniProtKB">
        <authorList>
            <consortium name="WormBaseParasite"/>
        </authorList>
    </citation>
    <scope>IDENTIFICATION</scope>
</reference>
<sequence length="125" mass="14345">MARDGRSLCGRSGREEALTRCESSALGWRRINYSCDCSAGGFLEGLRVPSTRIPWTLLCKQLIKRAIGAETTRAEEERELRASRWDDAIWLQGTRVQFCNNEVQVERLDGFLLHFVSKEAFRKHL</sequence>
<protein>
    <submittedName>
        <fullName evidence="2">Uncharacterized protein</fullName>
    </submittedName>
</protein>